<dbReference type="PRINTS" id="PR00081">
    <property type="entry name" value="GDHRDH"/>
</dbReference>
<dbReference type="InterPro" id="IPR036291">
    <property type="entry name" value="NAD(P)-bd_dom_sf"/>
</dbReference>
<dbReference type="AlphaFoldDB" id="A0A194V3T9"/>
<proteinExistence type="predicted"/>
<accession>A0A194V3T9</accession>
<dbReference type="OrthoDB" id="5399006at2759"/>
<dbReference type="PANTHER" id="PTHR43431">
    <property type="entry name" value="OXIDOREDUCTASE, SHORT CHAIN DEHYDROGENASE/REDUCTASE FAMILY (AFU_ORTHOLOGUE AFUA_5G14000)"/>
    <property type="match status" value="1"/>
</dbReference>
<organism evidence="1 2">
    <name type="scientific">Cytospora mali</name>
    <name type="common">Apple Valsa canker fungus</name>
    <name type="synonym">Valsa mali</name>
    <dbReference type="NCBI Taxonomy" id="578113"/>
    <lineage>
        <taxon>Eukaryota</taxon>
        <taxon>Fungi</taxon>
        <taxon>Dikarya</taxon>
        <taxon>Ascomycota</taxon>
        <taxon>Pezizomycotina</taxon>
        <taxon>Sordariomycetes</taxon>
        <taxon>Sordariomycetidae</taxon>
        <taxon>Diaporthales</taxon>
        <taxon>Cytosporaceae</taxon>
        <taxon>Cytospora</taxon>
    </lineage>
</organism>
<dbReference type="SUPFAM" id="SSF51735">
    <property type="entry name" value="NAD(P)-binding Rossmann-fold domains"/>
    <property type="match status" value="1"/>
</dbReference>
<reference evidence="2" key="1">
    <citation type="submission" date="2014-12" db="EMBL/GenBank/DDBJ databases">
        <title>Genome Sequence of Valsa Canker Pathogens Uncovers a Specific Adaption of Colonization on Woody Bark.</title>
        <authorList>
            <person name="Yin Z."/>
            <person name="Liu H."/>
            <person name="Gao X."/>
            <person name="Li Z."/>
            <person name="Song N."/>
            <person name="Ke X."/>
            <person name="Dai Q."/>
            <person name="Wu Y."/>
            <person name="Sun Y."/>
            <person name="Xu J.-R."/>
            <person name="Kang Z.K."/>
            <person name="Wang L."/>
            <person name="Huang L."/>
        </authorList>
    </citation>
    <scope>NUCLEOTIDE SEQUENCE [LARGE SCALE GENOMIC DNA]</scope>
    <source>
        <strain evidence="2">SXYL134</strain>
    </source>
</reference>
<name>A0A194V3T9_CYTMA</name>
<dbReference type="Proteomes" id="UP000078576">
    <property type="component" value="Unassembled WGS sequence"/>
</dbReference>
<evidence type="ECO:0000313" key="1">
    <source>
        <dbReference type="EMBL" id="KUI58630.1"/>
    </source>
</evidence>
<sequence>MAPPSKSFFAVIAGVGAGTGGAVARRFAQAYPVVLLARSEDSFKDLVAEINGQGGKAIGIAADATDAAAVKSAFESINKELPDFKLAAAVYNVGAGRALKPFLELKSEDLDASLKGNAHGLFNFAQSALPLLLDSVDSSPHPPTLIVTGATASLRGSARFADFAAGKFAVRAITQSLAREFGPKGVHVAHAVIDGGIDIPRLAQYKSRVNDGAPDGMLSPAAIADSYWHLHTQHRSAFTQELDMRPYVEKF</sequence>
<dbReference type="InterPro" id="IPR002347">
    <property type="entry name" value="SDR_fam"/>
</dbReference>
<dbReference type="Gene3D" id="3.40.50.720">
    <property type="entry name" value="NAD(P)-binding Rossmann-like Domain"/>
    <property type="match status" value="1"/>
</dbReference>
<dbReference type="EMBL" id="KN714716">
    <property type="protein sequence ID" value="KUI58630.1"/>
    <property type="molecule type" value="Genomic_DNA"/>
</dbReference>
<evidence type="ECO:0000313" key="2">
    <source>
        <dbReference type="Proteomes" id="UP000078576"/>
    </source>
</evidence>
<gene>
    <name evidence="1" type="ORF">VP1G_05908</name>
</gene>
<dbReference type="STRING" id="694573.A0A194V3T9"/>
<dbReference type="PANTHER" id="PTHR43431:SF7">
    <property type="entry name" value="OXIDOREDUCTASE, SHORT CHAIN DEHYDROGENASE_REDUCTASE FAMILY (AFU_ORTHOLOGUE AFUA_5G14000)"/>
    <property type="match status" value="1"/>
</dbReference>
<keyword evidence="2" id="KW-1185">Reference proteome</keyword>
<dbReference type="Pfam" id="PF00106">
    <property type="entry name" value="adh_short"/>
    <property type="match status" value="1"/>
</dbReference>
<protein>
    <submittedName>
        <fullName evidence="1">Oxidoreductase UcpA</fullName>
    </submittedName>
</protein>